<evidence type="ECO:0000259" key="13">
    <source>
        <dbReference type="Pfam" id="PF07005"/>
    </source>
</evidence>
<dbReference type="NCBIfam" id="NF043035">
    <property type="entry name" value="OxoTetrKin"/>
    <property type="match status" value="1"/>
</dbReference>
<keyword evidence="3" id="KW-0547">Nucleotide-binding</keyword>
<sequence length="434" mass="46376">MDSSHPPLFLGCIADDVTGATDIASNLVQAGMRTVQVFGVPNPADLMALQADAVVVALKSRSIDRDAAVSMSLQSLAALQQAGAQRFFFKYCSTFDSTPAGNIGPVAESLMNELGVAQTIFCPAFPANGRTVYQGHLFVNGQLLNESGMHNHPLNPMTDANLVRVLQRQTTKSVGLIDWNDLRAAKVRSSMQSLADDGIAMVITDACDDDHLQRLAQQTTQLEFLTGGSGIARWLPQAWRESGLLTAVDSEPSALAAFDRVADRGRAAVLSGSCSPATNRQVHYLKSRCASLALDIERLLASPENALADMEHFLRAVPDREPLMIYSTSDPERVAQLQQAFGTAVVAEAIETAMGRLAKQLVDDHGVRRLVLAGGETAGAVTRKLGIHAIRVGPEICPGVPLTETVSAEPLSLVLKSGNFGDDQFFEKAIQVAT</sequence>
<evidence type="ECO:0000313" key="15">
    <source>
        <dbReference type="EMBL" id="QDT62649.1"/>
    </source>
</evidence>
<evidence type="ECO:0000256" key="5">
    <source>
        <dbReference type="ARBA" id="ARBA00022840"/>
    </source>
</evidence>
<organism evidence="15 16">
    <name type="scientific">Stieleria bergensis</name>
    <dbReference type="NCBI Taxonomy" id="2528025"/>
    <lineage>
        <taxon>Bacteria</taxon>
        <taxon>Pseudomonadati</taxon>
        <taxon>Planctomycetota</taxon>
        <taxon>Planctomycetia</taxon>
        <taxon>Pirellulales</taxon>
        <taxon>Pirellulaceae</taxon>
        <taxon>Stieleria</taxon>
    </lineage>
</organism>
<dbReference type="EMBL" id="CP036272">
    <property type="protein sequence ID" value="QDT62649.1"/>
    <property type="molecule type" value="Genomic_DNA"/>
</dbReference>
<evidence type="ECO:0000256" key="1">
    <source>
        <dbReference type="ARBA" id="ARBA00005715"/>
    </source>
</evidence>
<evidence type="ECO:0000256" key="12">
    <source>
        <dbReference type="ARBA" id="ARBA00041377"/>
    </source>
</evidence>
<dbReference type="InterPro" id="IPR031475">
    <property type="entry name" value="NBD_C"/>
</dbReference>
<dbReference type="Pfam" id="PF17042">
    <property type="entry name" value="NBD_C"/>
    <property type="match status" value="1"/>
</dbReference>
<comment type="catalytic activity">
    <reaction evidence="7">
        <text>3-dehydro-L-erythronate + ATP = 3-dehydro-4-O-phospho-L-erythronate + ADP + H(+)</text>
        <dbReference type="Rhea" id="RHEA:52552"/>
        <dbReference type="ChEBI" id="CHEBI:15378"/>
        <dbReference type="ChEBI" id="CHEBI:30616"/>
        <dbReference type="ChEBI" id="CHEBI:136592"/>
        <dbReference type="ChEBI" id="CHEBI:136670"/>
        <dbReference type="ChEBI" id="CHEBI:456216"/>
        <dbReference type="EC" id="2.7.1.217"/>
    </reaction>
</comment>
<evidence type="ECO:0000256" key="11">
    <source>
        <dbReference type="ARBA" id="ARBA00039461"/>
    </source>
</evidence>
<keyword evidence="16" id="KW-1185">Reference proteome</keyword>
<comment type="similarity">
    <text evidence="1">Belongs to the four-carbon acid sugar kinase family.</text>
</comment>
<keyword evidence="5" id="KW-0067">ATP-binding</keyword>
<evidence type="ECO:0000256" key="7">
    <source>
        <dbReference type="ARBA" id="ARBA00035898"/>
    </source>
</evidence>
<dbReference type="SUPFAM" id="SSF142764">
    <property type="entry name" value="YgbK-like"/>
    <property type="match status" value="1"/>
</dbReference>
<dbReference type="RefSeq" id="WP_145277541.1">
    <property type="nucleotide sequence ID" value="NZ_CP036272.1"/>
</dbReference>
<evidence type="ECO:0000313" key="16">
    <source>
        <dbReference type="Proteomes" id="UP000315003"/>
    </source>
</evidence>
<dbReference type="AlphaFoldDB" id="A0A517T2P6"/>
<evidence type="ECO:0000256" key="9">
    <source>
        <dbReference type="ARBA" id="ARBA00037335"/>
    </source>
</evidence>
<evidence type="ECO:0000256" key="3">
    <source>
        <dbReference type="ARBA" id="ARBA00022741"/>
    </source>
</evidence>
<dbReference type="Gene3D" id="3.40.50.10840">
    <property type="entry name" value="Putative sugar-binding, N-terminal domain"/>
    <property type="match status" value="1"/>
</dbReference>
<dbReference type="InterPro" id="IPR037051">
    <property type="entry name" value="4-carb_acid_sugar_kinase_N_sf"/>
</dbReference>
<dbReference type="InterPro" id="IPR050007">
    <property type="entry name" value="OtnK"/>
</dbReference>
<dbReference type="InterPro" id="IPR042213">
    <property type="entry name" value="NBD_C_sf"/>
</dbReference>
<evidence type="ECO:0000256" key="6">
    <source>
        <dbReference type="ARBA" id="ARBA00023277"/>
    </source>
</evidence>
<name>A0A517T2P6_9BACT</name>
<feature type="domain" description="Four-carbon acid sugar kinase N-terminal" evidence="13">
    <location>
        <begin position="10"/>
        <end position="233"/>
    </location>
</feature>
<dbReference type="Proteomes" id="UP000315003">
    <property type="component" value="Chromosome"/>
</dbReference>
<evidence type="ECO:0000259" key="14">
    <source>
        <dbReference type="Pfam" id="PF17042"/>
    </source>
</evidence>
<reference evidence="15 16" key="1">
    <citation type="submission" date="2019-02" db="EMBL/GenBank/DDBJ databases">
        <title>Deep-cultivation of Planctomycetes and their phenomic and genomic characterization uncovers novel biology.</title>
        <authorList>
            <person name="Wiegand S."/>
            <person name="Jogler M."/>
            <person name="Boedeker C."/>
            <person name="Pinto D."/>
            <person name="Vollmers J."/>
            <person name="Rivas-Marin E."/>
            <person name="Kohn T."/>
            <person name="Peeters S.H."/>
            <person name="Heuer A."/>
            <person name="Rast P."/>
            <person name="Oberbeckmann S."/>
            <person name="Bunk B."/>
            <person name="Jeske O."/>
            <person name="Meyerdierks A."/>
            <person name="Storesund J.E."/>
            <person name="Kallscheuer N."/>
            <person name="Luecker S."/>
            <person name="Lage O.M."/>
            <person name="Pohl T."/>
            <person name="Merkel B.J."/>
            <person name="Hornburger P."/>
            <person name="Mueller R.-W."/>
            <person name="Bruemmer F."/>
            <person name="Labrenz M."/>
            <person name="Spormann A.M."/>
            <person name="Op den Camp H."/>
            <person name="Overmann J."/>
            <person name="Amann R."/>
            <person name="Jetten M.S.M."/>
            <person name="Mascher T."/>
            <person name="Medema M.H."/>
            <person name="Devos D.P."/>
            <person name="Kaster A.-K."/>
            <person name="Ovreas L."/>
            <person name="Rohde M."/>
            <person name="Galperin M.Y."/>
            <person name="Jogler C."/>
        </authorList>
    </citation>
    <scope>NUCLEOTIDE SEQUENCE [LARGE SCALE GENOMIC DNA]</scope>
    <source>
        <strain evidence="15 16">SV_7m_r</strain>
    </source>
</reference>
<dbReference type="Pfam" id="PF07005">
    <property type="entry name" value="SBD_N"/>
    <property type="match status" value="1"/>
</dbReference>
<comment type="catalytic activity">
    <reaction evidence="8">
        <text>3-dehydro-D-erythronate + ATP = 3-dehydro-4-O-phospho-D-erythronate + ADP + H(+)</text>
        <dbReference type="Rhea" id="RHEA:52556"/>
        <dbReference type="ChEBI" id="CHEBI:15378"/>
        <dbReference type="ChEBI" id="CHEBI:30616"/>
        <dbReference type="ChEBI" id="CHEBI:57958"/>
        <dbReference type="ChEBI" id="CHEBI:136593"/>
        <dbReference type="ChEBI" id="CHEBI:456216"/>
        <dbReference type="EC" id="2.7.1.217"/>
    </reaction>
</comment>
<dbReference type="Gene3D" id="3.40.980.20">
    <property type="entry name" value="Four-carbon acid sugar kinase, nucleotide binding domain"/>
    <property type="match status" value="1"/>
</dbReference>
<proteinExistence type="inferred from homology"/>
<dbReference type="InterPro" id="IPR010737">
    <property type="entry name" value="4-carb_acid_sugar_kinase_N"/>
</dbReference>
<evidence type="ECO:0000256" key="8">
    <source>
        <dbReference type="ARBA" id="ARBA00036346"/>
    </source>
</evidence>
<evidence type="ECO:0000256" key="10">
    <source>
        <dbReference type="ARBA" id="ARBA00039095"/>
    </source>
</evidence>
<dbReference type="OrthoDB" id="9778478at2"/>
<dbReference type="GO" id="GO:0005524">
    <property type="term" value="F:ATP binding"/>
    <property type="evidence" value="ECO:0007669"/>
    <property type="project" value="UniProtKB-KW"/>
</dbReference>
<gene>
    <name evidence="15" type="ORF">SV7mr_51990</name>
</gene>
<feature type="domain" description="Four-carbon acid sugar kinase nucleotide binding" evidence="14">
    <location>
        <begin position="268"/>
        <end position="426"/>
    </location>
</feature>
<accession>A0A517T2P6</accession>
<keyword evidence="6" id="KW-0119">Carbohydrate metabolism</keyword>
<keyword evidence="2" id="KW-0808">Transferase</keyword>
<protein>
    <recommendedName>
        <fullName evidence="11">3-oxo-tetronate kinase</fullName>
        <ecNumber evidence="10">2.7.1.217</ecNumber>
    </recommendedName>
    <alternativeName>
        <fullName evidence="12">3-dehydrotetronate 4-kinase</fullName>
    </alternativeName>
</protein>
<keyword evidence="4" id="KW-0418">Kinase</keyword>
<evidence type="ECO:0000256" key="4">
    <source>
        <dbReference type="ARBA" id="ARBA00022777"/>
    </source>
</evidence>
<dbReference type="GO" id="GO:0016301">
    <property type="term" value="F:kinase activity"/>
    <property type="evidence" value="ECO:0007669"/>
    <property type="project" value="UniProtKB-KW"/>
</dbReference>
<evidence type="ECO:0000256" key="2">
    <source>
        <dbReference type="ARBA" id="ARBA00022679"/>
    </source>
</evidence>
<dbReference type="EC" id="2.7.1.217" evidence="10"/>
<comment type="function">
    <text evidence="9">Catalyzes the ATP-dependent phosphorylation of 3-oxo-tetronate to 3-oxo-tetronate 4-phosphate.</text>
</comment>